<dbReference type="EMBL" id="QFPW01000014">
    <property type="protein sequence ID" value="PZQ47949.1"/>
    <property type="molecule type" value="Genomic_DNA"/>
</dbReference>
<dbReference type="InterPro" id="IPR010583">
    <property type="entry name" value="MipA"/>
</dbReference>
<evidence type="ECO:0000313" key="8">
    <source>
        <dbReference type="EMBL" id="PZQ47949.1"/>
    </source>
</evidence>
<proteinExistence type="inferred from homology"/>
<organism evidence="8 9">
    <name type="scientific">Rhodovulum sulfidophilum</name>
    <name type="common">Rhodobacter sulfidophilus</name>
    <dbReference type="NCBI Taxonomy" id="35806"/>
    <lineage>
        <taxon>Bacteria</taxon>
        <taxon>Pseudomonadati</taxon>
        <taxon>Pseudomonadota</taxon>
        <taxon>Alphaproteobacteria</taxon>
        <taxon>Rhodobacterales</taxon>
        <taxon>Paracoccaceae</taxon>
        <taxon>Rhodovulum</taxon>
    </lineage>
</organism>
<evidence type="ECO:0000256" key="5">
    <source>
        <dbReference type="ARBA" id="ARBA00023237"/>
    </source>
</evidence>
<evidence type="ECO:0000256" key="6">
    <source>
        <dbReference type="SAM" id="MobiDB-lite"/>
    </source>
</evidence>
<dbReference type="PANTHER" id="PTHR38776:SF1">
    <property type="entry name" value="MLTA-INTERACTING PROTEIN-RELATED"/>
    <property type="match status" value="1"/>
</dbReference>
<evidence type="ECO:0000256" key="2">
    <source>
        <dbReference type="ARBA" id="ARBA00005722"/>
    </source>
</evidence>
<feature type="chain" id="PRO_5016104731" evidence="7">
    <location>
        <begin position="33"/>
        <end position="322"/>
    </location>
</feature>
<keyword evidence="4" id="KW-0472">Membrane</keyword>
<accession>A0A2W5N6K9</accession>
<dbReference type="PANTHER" id="PTHR38776">
    <property type="entry name" value="MLTA-INTERACTING PROTEIN-RELATED"/>
    <property type="match status" value="1"/>
</dbReference>
<feature type="signal peptide" evidence="7">
    <location>
        <begin position="1"/>
        <end position="32"/>
    </location>
</feature>
<evidence type="ECO:0000256" key="1">
    <source>
        <dbReference type="ARBA" id="ARBA00004442"/>
    </source>
</evidence>
<comment type="subcellular location">
    <subcellularLocation>
        <location evidence="1">Cell outer membrane</location>
    </subcellularLocation>
</comment>
<feature type="compositionally biased region" description="Low complexity" evidence="6">
    <location>
        <begin position="34"/>
        <end position="61"/>
    </location>
</feature>
<dbReference type="PROSITE" id="PS51257">
    <property type="entry name" value="PROKAR_LIPOPROTEIN"/>
    <property type="match status" value="1"/>
</dbReference>
<dbReference type="Pfam" id="PF06629">
    <property type="entry name" value="MipA"/>
    <property type="match status" value="1"/>
</dbReference>
<dbReference type="Proteomes" id="UP000249185">
    <property type="component" value="Unassembled WGS sequence"/>
</dbReference>
<evidence type="ECO:0000256" key="3">
    <source>
        <dbReference type="ARBA" id="ARBA00022729"/>
    </source>
</evidence>
<reference evidence="8 9" key="1">
    <citation type="submission" date="2017-08" db="EMBL/GenBank/DDBJ databases">
        <title>Infants hospitalized years apart are colonized by the same room-sourced microbial strains.</title>
        <authorList>
            <person name="Brooks B."/>
            <person name="Olm M.R."/>
            <person name="Firek B.A."/>
            <person name="Baker R."/>
            <person name="Thomas B.C."/>
            <person name="Morowitz M.J."/>
            <person name="Banfield J.F."/>
        </authorList>
    </citation>
    <scope>NUCLEOTIDE SEQUENCE [LARGE SCALE GENOMIC DNA]</scope>
    <source>
        <strain evidence="8">S2_005_002_R2_34</strain>
    </source>
</reference>
<gene>
    <name evidence="8" type="ORF">DI556_15745</name>
</gene>
<evidence type="ECO:0000313" key="9">
    <source>
        <dbReference type="Proteomes" id="UP000249185"/>
    </source>
</evidence>
<sequence>MPFRMPPAATFPTRALALWTAAWLACATAAGAQAPDLTPRPGAATAPSSATSSEGFTAAPPLADPAPPPTRTTGILPAFIYGDGVFDAERPDFVATVRGGVRFGPAYFGSTKVKAGPDAAIRLDRVRLPGGLTFGSNEAVGFLRGFNPRLSGRIVPRRESNDYKEIAGLDNIPFSIELGFGVGYEKRHYRAFADMRYGVIGHNSWVGEFGADGMAYPYEGLTLMLGPRLSWGTAHFMDTYFGVSASESEASGLSVYNPDGGFYGAGVEFGARYLFNERWGIEGAARWTRLMGQAADSPIVENGTDDQYLVRFDLSRRISLEF</sequence>
<comment type="similarity">
    <text evidence="2">Belongs to the MipA/OmpV family.</text>
</comment>
<comment type="caution">
    <text evidence="8">The sequence shown here is derived from an EMBL/GenBank/DDBJ whole genome shotgun (WGS) entry which is preliminary data.</text>
</comment>
<name>A0A2W5N6K9_RHOSU</name>
<feature type="region of interest" description="Disordered" evidence="6">
    <location>
        <begin position="34"/>
        <end position="69"/>
    </location>
</feature>
<protein>
    <submittedName>
        <fullName evidence="8">MipA/OmpV family protein</fullName>
    </submittedName>
</protein>
<keyword evidence="3 7" id="KW-0732">Signal</keyword>
<evidence type="ECO:0000256" key="4">
    <source>
        <dbReference type="ARBA" id="ARBA00023136"/>
    </source>
</evidence>
<evidence type="ECO:0000256" key="7">
    <source>
        <dbReference type="SAM" id="SignalP"/>
    </source>
</evidence>
<dbReference type="GO" id="GO:0009279">
    <property type="term" value="C:cell outer membrane"/>
    <property type="evidence" value="ECO:0007669"/>
    <property type="project" value="UniProtKB-SubCell"/>
</dbReference>
<dbReference type="AlphaFoldDB" id="A0A2W5N6K9"/>
<keyword evidence="5" id="KW-0998">Cell outer membrane</keyword>